<dbReference type="AlphaFoldDB" id="A0A933S9F9"/>
<dbReference type="EMBL" id="JACRIW010000020">
    <property type="protein sequence ID" value="MBI5168406.1"/>
    <property type="molecule type" value="Genomic_DNA"/>
</dbReference>
<evidence type="ECO:0000256" key="1">
    <source>
        <dbReference type="SAM" id="SignalP"/>
    </source>
</evidence>
<evidence type="ECO:0000313" key="3">
    <source>
        <dbReference type="Proteomes" id="UP000696931"/>
    </source>
</evidence>
<protein>
    <recommendedName>
        <fullName evidence="4">Outer membrane protein beta-barrel domain-containing protein</fullName>
    </recommendedName>
</protein>
<organism evidence="2 3">
    <name type="scientific">Eiseniibacteriota bacterium</name>
    <dbReference type="NCBI Taxonomy" id="2212470"/>
    <lineage>
        <taxon>Bacteria</taxon>
        <taxon>Candidatus Eiseniibacteriota</taxon>
    </lineage>
</organism>
<name>A0A933S9F9_UNCEI</name>
<feature type="chain" id="PRO_5036767114" description="Outer membrane protein beta-barrel domain-containing protein" evidence="1">
    <location>
        <begin position="24"/>
        <end position="175"/>
    </location>
</feature>
<sequence>MSFKKNALFALALVAVSAAPAFAAAGQYGLGYFRPEAPVGGRVWFTDKVAGDVGIGFSSLTPDGGDSQSGFILDAGLPLVAAESGNAKFFVRPGVTYASSPEPVVADPDNKVTQFWISGTFGVEYFFTDRFSIQAAHGVLFKSVDPDKAGGKYTELTSEDFGVSNIGFHFYFGGK</sequence>
<evidence type="ECO:0000313" key="2">
    <source>
        <dbReference type="EMBL" id="MBI5168406.1"/>
    </source>
</evidence>
<comment type="caution">
    <text evidence="2">The sequence shown here is derived from an EMBL/GenBank/DDBJ whole genome shotgun (WGS) entry which is preliminary data.</text>
</comment>
<proteinExistence type="predicted"/>
<reference evidence="2" key="1">
    <citation type="submission" date="2020-07" db="EMBL/GenBank/DDBJ databases">
        <title>Huge and variable diversity of episymbiotic CPR bacteria and DPANN archaea in groundwater ecosystems.</title>
        <authorList>
            <person name="He C.Y."/>
            <person name="Keren R."/>
            <person name="Whittaker M."/>
            <person name="Farag I.F."/>
            <person name="Doudna J."/>
            <person name="Cate J.H.D."/>
            <person name="Banfield J.F."/>
        </authorList>
    </citation>
    <scope>NUCLEOTIDE SEQUENCE</scope>
    <source>
        <strain evidence="2">NC_groundwater_1813_Pr3_B-0.1um_71_17</strain>
    </source>
</reference>
<dbReference type="SUPFAM" id="SSF56925">
    <property type="entry name" value="OMPA-like"/>
    <property type="match status" value="1"/>
</dbReference>
<dbReference type="InterPro" id="IPR011250">
    <property type="entry name" value="OMP/PagP_B-barrel"/>
</dbReference>
<evidence type="ECO:0008006" key="4">
    <source>
        <dbReference type="Google" id="ProtNLM"/>
    </source>
</evidence>
<accession>A0A933S9F9</accession>
<dbReference type="Proteomes" id="UP000696931">
    <property type="component" value="Unassembled WGS sequence"/>
</dbReference>
<gene>
    <name evidence="2" type="ORF">HZA61_02860</name>
</gene>
<feature type="signal peptide" evidence="1">
    <location>
        <begin position="1"/>
        <end position="23"/>
    </location>
</feature>
<keyword evidence="1" id="KW-0732">Signal</keyword>